<dbReference type="CDD" id="cd01536">
    <property type="entry name" value="PBP1_ABC_sugar_binding-like"/>
    <property type="match status" value="1"/>
</dbReference>
<dbReference type="GO" id="GO:0030246">
    <property type="term" value="F:carbohydrate binding"/>
    <property type="evidence" value="ECO:0007669"/>
    <property type="project" value="UniProtKB-ARBA"/>
</dbReference>
<accession>A0A2P7RLF4</accession>
<dbReference type="InterPro" id="IPR006311">
    <property type="entry name" value="TAT_signal"/>
</dbReference>
<reference evidence="5 6" key="1">
    <citation type="submission" date="2018-03" db="EMBL/GenBank/DDBJ databases">
        <title>The draft genome of Mesorhizobium sp. 6GN-30.</title>
        <authorList>
            <person name="Liu L."/>
            <person name="Li L."/>
            <person name="Wang T."/>
            <person name="Zhang X."/>
            <person name="Liang L."/>
        </authorList>
    </citation>
    <scope>NUCLEOTIDE SEQUENCE [LARGE SCALE GENOMIC DNA]</scope>
    <source>
        <strain evidence="5 6">6GN30</strain>
    </source>
</reference>
<name>A0A2P7RLF4_9HYPH</name>
<comment type="similarity">
    <text evidence="2">Belongs to the bacterial solute-binding protein 2 family.</text>
</comment>
<feature type="domain" description="Periplasmic binding protein" evidence="4">
    <location>
        <begin position="41"/>
        <end position="300"/>
    </location>
</feature>
<dbReference type="Pfam" id="PF13407">
    <property type="entry name" value="Peripla_BP_4"/>
    <property type="match status" value="1"/>
</dbReference>
<evidence type="ECO:0000256" key="2">
    <source>
        <dbReference type="ARBA" id="ARBA00007639"/>
    </source>
</evidence>
<evidence type="ECO:0000313" key="5">
    <source>
        <dbReference type="EMBL" id="PSJ50995.1"/>
    </source>
</evidence>
<dbReference type="AlphaFoldDB" id="A0A2P7RLF4"/>
<dbReference type="InterPro" id="IPR025997">
    <property type="entry name" value="SBP_2_dom"/>
</dbReference>
<dbReference type="SUPFAM" id="SSF53822">
    <property type="entry name" value="Periplasmic binding protein-like I"/>
    <property type="match status" value="1"/>
</dbReference>
<dbReference type="PROSITE" id="PS51318">
    <property type="entry name" value="TAT"/>
    <property type="match status" value="1"/>
</dbReference>
<evidence type="ECO:0000259" key="4">
    <source>
        <dbReference type="Pfam" id="PF13407"/>
    </source>
</evidence>
<sequence>MDRVNGISRRGLLKAGGAIGATLGASALLGKGAWAQEGGFIPFSNKSLDYYFFVIQEEAVKRAVEANKMRFQATNASFDNTRQLEQWQSLMLSQPSAIVSDPIDSQAIVSAIRRYNQKSIPVAIIDTPSDGGDVAITVSFDNKLGGVMAAQEIIKRLVEKHGSPKGTVLNCFGALQSVAWRLRKEGMDEEFAKYPDIKYLARPTEGALDQMLAVTLSTLSEFPDLDAVHAPSDSPSRGIVTALQQKGRWKKVGEEGHVIFVNIDGEPVALKWIQDGFMDSCVSQDPIAYGEIAVEMLTKHSIKGEAVPIGAYENKKYFWEKGDIVAGATGPTLIIPPFVIDGSNSADKRHWGAISEKEWGIPYT</sequence>
<evidence type="ECO:0000256" key="1">
    <source>
        <dbReference type="ARBA" id="ARBA00004196"/>
    </source>
</evidence>
<dbReference type="EMBL" id="PXYK01000046">
    <property type="protein sequence ID" value="PSJ50995.1"/>
    <property type="molecule type" value="Genomic_DNA"/>
</dbReference>
<comment type="subcellular location">
    <subcellularLocation>
        <location evidence="1">Cell envelope</location>
    </subcellularLocation>
</comment>
<dbReference type="NCBIfam" id="TIGR01409">
    <property type="entry name" value="TAT_signal_seq"/>
    <property type="match status" value="1"/>
</dbReference>
<evidence type="ECO:0000256" key="3">
    <source>
        <dbReference type="ARBA" id="ARBA00022729"/>
    </source>
</evidence>
<dbReference type="GO" id="GO:0030313">
    <property type="term" value="C:cell envelope"/>
    <property type="evidence" value="ECO:0007669"/>
    <property type="project" value="UniProtKB-SubCell"/>
</dbReference>
<dbReference type="InterPro" id="IPR028082">
    <property type="entry name" value="Peripla_BP_I"/>
</dbReference>
<dbReference type="RefSeq" id="WP_106775508.1">
    <property type="nucleotide sequence ID" value="NZ_PXYK01000046.1"/>
</dbReference>
<dbReference type="InterPro" id="IPR019546">
    <property type="entry name" value="TAT_signal_bac_arc"/>
</dbReference>
<keyword evidence="3" id="KW-0732">Signal</keyword>
<comment type="caution">
    <text evidence="5">The sequence shown here is derived from an EMBL/GenBank/DDBJ whole genome shotgun (WGS) entry which is preliminary data.</text>
</comment>
<evidence type="ECO:0000313" key="6">
    <source>
        <dbReference type="Proteomes" id="UP000241229"/>
    </source>
</evidence>
<dbReference type="OrthoDB" id="1957427at2"/>
<gene>
    <name evidence="5" type="ORF">C7I84_28035</name>
</gene>
<organism evidence="5 6">
    <name type="scientific">Kumtagia ephedrae</name>
    <dbReference type="NCBI Taxonomy" id="2116701"/>
    <lineage>
        <taxon>Bacteria</taxon>
        <taxon>Pseudomonadati</taxon>
        <taxon>Pseudomonadota</taxon>
        <taxon>Alphaproteobacteria</taxon>
        <taxon>Hyphomicrobiales</taxon>
        <taxon>Phyllobacteriaceae</taxon>
        <taxon>Kumtagia</taxon>
    </lineage>
</organism>
<dbReference type="PANTHER" id="PTHR46847:SF1">
    <property type="entry name" value="D-ALLOSE-BINDING PERIPLASMIC PROTEIN-RELATED"/>
    <property type="match status" value="1"/>
</dbReference>
<keyword evidence="6" id="KW-1185">Reference proteome</keyword>
<dbReference type="PANTHER" id="PTHR46847">
    <property type="entry name" value="D-ALLOSE-BINDING PERIPLASMIC PROTEIN-RELATED"/>
    <property type="match status" value="1"/>
</dbReference>
<dbReference type="Proteomes" id="UP000241229">
    <property type="component" value="Unassembled WGS sequence"/>
</dbReference>
<dbReference type="Gene3D" id="3.40.50.2300">
    <property type="match status" value="2"/>
</dbReference>
<proteinExistence type="inferred from homology"/>
<protein>
    <submittedName>
        <fullName evidence="5">Sugar ABC transporter substrate-binding protein</fullName>
    </submittedName>
</protein>